<feature type="transmembrane region" description="Helical" evidence="15">
    <location>
        <begin position="143"/>
        <end position="160"/>
    </location>
</feature>
<evidence type="ECO:0000256" key="4">
    <source>
        <dbReference type="ARBA" id="ARBA00022475"/>
    </source>
</evidence>
<evidence type="ECO:0000256" key="8">
    <source>
        <dbReference type="ARBA" id="ARBA00022989"/>
    </source>
</evidence>
<comment type="similarity">
    <text evidence="2 14">Belongs to the DsbB family.</text>
</comment>
<organism evidence="16 17">
    <name type="scientific">Pseudomonas wadenswilerensis</name>
    <dbReference type="NCBI Taxonomy" id="1785161"/>
    <lineage>
        <taxon>Bacteria</taxon>
        <taxon>Pseudomonadati</taxon>
        <taxon>Pseudomonadota</taxon>
        <taxon>Gammaproteobacteria</taxon>
        <taxon>Pseudomonadales</taxon>
        <taxon>Pseudomonadaceae</taxon>
        <taxon>Pseudomonas</taxon>
    </lineage>
</organism>
<reference evidence="17" key="1">
    <citation type="submission" date="2018-07" db="EMBL/GenBank/DDBJ databases">
        <authorList>
            <person name="Blom J."/>
        </authorList>
    </citation>
    <scope>NUCLEOTIDE SEQUENCE [LARGE SCALE GENOMIC DNA]</scope>
    <source>
        <strain evidence="17">CCOS 864</strain>
    </source>
</reference>
<evidence type="ECO:0000256" key="10">
    <source>
        <dbReference type="ARBA" id="ARBA00023136"/>
    </source>
</evidence>
<dbReference type="InterPro" id="IPR022920">
    <property type="entry name" value="Disulphide_bond_form_DsbB"/>
</dbReference>
<keyword evidence="7 14" id="KW-0249">Electron transport</keyword>
<evidence type="ECO:0000256" key="2">
    <source>
        <dbReference type="ARBA" id="ARBA00008823"/>
    </source>
</evidence>
<dbReference type="GO" id="GO:0009055">
    <property type="term" value="F:electron transfer activity"/>
    <property type="evidence" value="ECO:0007669"/>
    <property type="project" value="UniProtKB-UniRule"/>
</dbReference>
<comment type="function">
    <text evidence="14">Required for disulfide bond formation in some periplasmic proteins. Acts by oxidizing the DsbA protein.</text>
</comment>
<dbReference type="Gene3D" id="1.20.1550.10">
    <property type="entry name" value="DsbB-like"/>
    <property type="match status" value="1"/>
</dbReference>
<keyword evidence="17" id="KW-1185">Reference proteome</keyword>
<dbReference type="HAMAP" id="MF_00286">
    <property type="entry name" value="DsbB"/>
    <property type="match status" value="1"/>
</dbReference>
<sequence length="173" mass="18869">MSLARLRSLFFPALLASILVQAAAYYLEFGMGLVPCPLCYSQRLFLGAFAVVCLCAVVHSPGRLGTRIYAALALFFAAGGALLAARHVWLQGNPALSSTECEPAFDYVIESMPTLQVIKAMVIGSPDCVPINWSFLDLTLPEWSLLSFVLLATLPTFRLLGRTRPLFTRAVKN</sequence>
<evidence type="ECO:0000256" key="12">
    <source>
        <dbReference type="ARBA" id="ARBA00023186"/>
    </source>
</evidence>
<keyword evidence="9 14" id="KW-0560">Oxidoreductase</keyword>
<evidence type="ECO:0000256" key="3">
    <source>
        <dbReference type="ARBA" id="ARBA00022448"/>
    </source>
</evidence>
<dbReference type="InterPro" id="IPR003752">
    <property type="entry name" value="DiS_bond_form_DsbB/BdbC"/>
</dbReference>
<keyword evidence="10 14" id="KW-0472">Membrane</keyword>
<evidence type="ECO:0000256" key="11">
    <source>
        <dbReference type="ARBA" id="ARBA00023157"/>
    </source>
</evidence>
<evidence type="ECO:0000313" key="16">
    <source>
        <dbReference type="EMBL" id="SUQ60892.1"/>
    </source>
</evidence>
<dbReference type="GO" id="GO:0015035">
    <property type="term" value="F:protein-disulfide reductase activity"/>
    <property type="evidence" value="ECO:0007669"/>
    <property type="project" value="UniProtKB-UniRule"/>
</dbReference>
<dbReference type="PANTHER" id="PTHR36570">
    <property type="entry name" value="DISULFIDE BOND FORMATION PROTEIN B"/>
    <property type="match status" value="1"/>
</dbReference>
<dbReference type="EMBL" id="UIDD01000001">
    <property type="protein sequence ID" value="SUQ60892.1"/>
    <property type="molecule type" value="Genomic_DNA"/>
</dbReference>
<comment type="subcellular location">
    <subcellularLocation>
        <location evidence="1">Cell inner membrane</location>
        <topology evidence="1">Multi-pass membrane protein</topology>
    </subcellularLocation>
    <subcellularLocation>
        <location evidence="14">Cell membrane</location>
        <topology evidence="14">Multi-pass membrane protein</topology>
    </subcellularLocation>
</comment>
<dbReference type="Pfam" id="PF02600">
    <property type="entry name" value="DsbB"/>
    <property type="match status" value="1"/>
</dbReference>
<evidence type="ECO:0000256" key="15">
    <source>
        <dbReference type="SAM" id="Phobius"/>
    </source>
</evidence>
<proteinExistence type="inferred from homology"/>
<dbReference type="Proteomes" id="UP000255177">
    <property type="component" value="Unassembled WGS sequence"/>
</dbReference>
<keyword evidence="11 14" id="KW-1015">Disulfide bond</keyword>
<keyword evidence="13 14" id="KW-0676">Redox-active center</keyword>
<gene>
    <name evidence="16" type="primary">dsbB2</name>
    <name evidence="14" type="synonym">dsbB</name>
    <name evidence="16" type="ORF">CCOS864_00296</name>
</gene>
<evidence type="ECO:0000256" key="7">
    <source>
        <dbReference type="ARBA" id="ARBA00022982"/>
    </source>
</evidence>
<name>A0A380SSD8_9PSED</name>
<evidence type="ECO:0000256" key="6">
    <source>
        <dbReference type="ARBA" id="ARBA00022692"/>
    </source>
</evidence>
<keyword evidence="5" id="KW-0997">Cell inner membrane</keyword>
<keyword evidence="3 14" id="KW-0813">Transport</keyword>
<keyword evidence="4 14" id="KW-1003">Cell membrane</keyword>
<feature type="topological domain" description="Cytoplasmic" evidence="14">
    <location>
        <begin position="1"/>
        <end position="9"/>
    </location>
</feature>
<feature type="transmembrane region" description="Helical" evidence="15">
    <location>
        <begin position="40"/>
        <end position="58"/>
    </location>
</feature>
<keyword evidence="8 14" id="KW-1133">Transmembrane helix</keyword>
<evidence type="ECO:0000256" key="13">
    <source>
        <dbReference type="ARBA" id="ARBA00023284"/>
    </source>
</evidence>
<protein>
    <recommendedName>
        <fullName evidence="14">Disulfide bond formation protein B</fullName>
    </recommendedName>
    <alternativeName>
        <fullName evidence="14">Disulfide oxidoreductase</fullName>
    </alternativeName>
</protein>
<evidence type="ECO:0000256" key="1">
    <source>
        <dbReference type="ARBA" id="ARBA00004429"/>
    </source>
</evidence>
<comment type="caution">
    <text evidence="14">Lacks conserved residue(s) required for the propagation of feature annotation.</text>
</comment>
<keyword evidence="12 14" id="KW-0143">Chaperone</keyword>
<evidence type="ECO:0000256" key="9">
    <source>
        <dbReference type="ARBA" id="ARBA00023002"/>
    </source>
</evidence>
<feature type="topological domain" description="Cytoplasmic" evidence="14">
    <location>
        <begin position="62"/>
        <end position="67"/>
    </location>
</feature>
<dbReference type="PANTHER" id="PTHR36570:SF3">
    <property type="entry name" value="DISULFIDE BOND FORMATION PROTEIN B"/>
    <property type="match status" value="1"/>
</dbReference>
<keyword evidence="6 14" id="KW-0812">Transmembrane</keyword>
<dbReference type="InterPro" id="IPR023380">
    <property type="entry name" value="DsbB-like_sf"/>
</dbReference>
<accession>A0A380SSD8</accession>
<feature type="transmembrane region" description="Helical" evidence="15">
    <location>
        <begin position="70"/>
        <end position="89"/>
    </location>
</feature>
<evidence type="ECO:0000313" key="17">
    <source>
        <dbReference type="Proteomes" id="UP000255177"/>
    </source>
</evidence>
<dbReference type="GO" id="GO:0006457">
    <property type="term" value="P:protein folding"/>
    <property type="evidence" value="ECO:0007669"/>
    <property type="project" value="InterPro"/>
</dbReference>
<dbReference type="InterPro" id="IPR050183">
    <property type="entry name" value="DsbB"/>
</dbReference>
<dbReference type="SUPFAM" id="SSF158442">
    <property type="entry name" value="DsbB-like"/>
    <property type="match status" value="1"/>
</dbReference>
<feature type="topological domain" description="Periplasmic" evidence="14">
    <location>
        <begin position="27"/>
        <end position="44"/>
    </location>
</feature>
<dbReference type="AlphaFoldDB" id="A0A380SSD8"/>
<feature type="disulfide bond" description="Redox-active" evidence="14">
    <location>
        <begin position="36"/>
        <end position="39"/>
    </location>
</feature>
<feature type="topological domain" description="Cytoplasmic" evidence="14">
    <location>
        <begin position="162"/>
        <end position="173"/>
    </location>
</feature>
<evidence type="ECO:0000256" key="14">
    <source>
        <dbReference type="HAMAP-Rule" id="MF_00286"/>
    </source>
</evidence>
<dbReference type="RefSeq" id="WP_115084745.1">
    <property type="nucleotide sequence ID" value="NZ_CBCSFG010000002.1"/>
</dbReference>
<evidence type="ECO:0000256" key="5">
    <source>
        <dbReference type="ARBA" id="ARBA00022519"/>
    </source>
</evidence>
<dbReference type="GO" id="GO:0005886">
    <property type="term" value="C:plasma membrane"/>
    <property type="evidence" value="ECO:0007669"/>
    <property type="project" value="UniProtKB-SubCell"/>
</dbReference>